<evidence type="ECO:0000256" key="4">
    <source>
        <dbReference type="ARBA" id="ARBA00004931"/>
    </source>
</evidence>
<dbReference type="Pfam" id="PF01063">
    <property type="entry name" value="Aminotran_4"/>
    <property type="match status" value="1"/>
</dbReference>
<dbReference type="PANTHER" id="PTHR42825">
    <property type="entry name" value="AMINO ACID AMINOTRANSFERASE"/>
    <property type="match status" value="1"/>
</dbReference>
<dbReference type="NCBIfam" id="TIGR01123">
    <property type="entry name" value="ilvE_II"/>
    <property type="match status" value="1"/>
</dbReference>
<evidence type="ECO:0000256" key="14">
    <source>
        <dbReference type="RuleBase" id="RU004106"/>
    </source>
</evidence>
<dbReference type="InterPro" id="IPR001544">
    <property type="entry name" value="Aminotrans_IV"/>
</dbReference>
<dbReference type="InterPro" id="IPR005786">
    <property type="entry name" value="B_amino_transII"/>
</dbReference>
<keyword evidence="16" id="KW-0028">Amino-acid biosynthesis</keyword>
<comment type="pathway">
    <text evidence="5">Amino-acid biosynthesis; L-leucine biosynthesis; L-leucine from 3-methyl-2-oxobutanoate: step 4/4.</text>
</comment>
<dbReference type="InterPro" id="IPR043132">
    <property type="entry name" value="BCAT-like_C"/>
</dbReference>
<keyword evidence="7 16" id="KW-0032">Aminotransferase</keyword>
<keyword evidence="8 16" id="KW-0808">Transferase</keyword>
<evidence type="ECO:0000256" key="13">
    <source>
        <dbReference type="PIRSR" id="PIRSR006468-1"/>
    </source>
</evidence>
<accession>A0A9E2NYH0</accession>
<comment type="cofactor">
    <cofactor evidence="1 15">
        <name>pyridoxal 5'-phosphate</name>
        <dbReference type="ChEBI" id="CHEBI:597326"/>
    </cofactor>
</comment>
<dbReference type="Gene3D" id="3.20.10.10">
    <property type="entry name" value="D-amino Acid Aminotransferase, subunit A, domain 2"/>
    <property type="match status" value="1"/>
</dbReference>
<evidence type="ECO:0000256" key="8">
    <source>
        <dbReference type="ARBA" id="ARBA00022679"/>
    </source>
</evidence>
<evidence type="ECO:0000256" key="15">
    <source>
        <dbReference type="RuleBase" id="RU004516"/>
    </source>
</evidence>
<comment type="similarity">
    <text evidence="6 14">Belongs to the class-IV pyridoxal-phosphate-dependent aminotransferase family.</text>
</comment>
<comment type="catalytic activity">
    <reaction evidence="12 16">
        <text>L-leucine + 2-oxoglutarate = 4-methyl-2-oxopentanoate + L-glutamate</text>
        <dbReference type="Rhea" id="RHEA:18321"/>
        <dbReference type="ChEBI" id="CHEBI:16810"/>
        <dbReference type="ChEBI" id="CHEBI:17865"/>
        <dbReference type="ChEBI" id="CHEBI:29985"/>
        <dbReference type="ChEBI" id="CHEBI:57427"/>
        <dbReference type="EC" id="2.6.1.42"/>
    </reaction>
</comment>
<protein>
    <recommendedName>
        <fullName evidence="16">Branched-chain-amino-acid aminotransferase</fullName>
        <ecNumber evidence="16">2.6.1.42</ecNumber>
    </recommendedName>
</protein>
<evidence type="ECO:0000313" key="17">
    <source>
        <dbReference type="EMBL" id="MBU3849602.1"/>
    </source>
</evidence>
<gene>
    <name evidence="17" type="primary">ilvE</name>
    <name evidence="17" type="ORF">IAA16_03455</name>
</gene>
<evidence type="ECO:0000256" key="3">
    <source>
        <dbReference type="ARBA" id="ARBA00004824"/>
    </source>
</evidence>
<dbReference type="GO" id="GO:0004084">
    <property type="term" value="F:branched-chain-amino-acid transaminase activity"/>
    <property type="evidence" value="ECO:0007669"/>
    <property type="project" value="UniProtKB-EC"/>
</dbReference>
<dbReference type="CDD" id="cd01557">
    <property type="entry name" value="BCAT_beta_family"/>
    <property type="match status" value="1"/>
</dbReference>
<reference evidence="17" key="1">
    <citation type="journal article" date="2021" name="PeerJ">
        <title>Extensive microbial diversity within the chicken gut microbiome revealed by metagenomics and culture.</title>
        <authorList>
            <person name="Gilroy R."/>
            <person name="Ravi A."/>
            <person name="Getino M."/>
            <person name="Pursley I."/>
            <person name="Horton D.L."/>
            <person name="Alikhan N.F."/>
            <person name="Baker D."/>
            <person name="Gharbi K."/>
            <person name="Hall N."/>
            <person name="Watson M."/>
            <person name="Adriaenssens E.M."/>
            <person name="Foster-Nyarko E."/>
            <person name="Jarju S."/>
            <person name="Secka A."/>
            <person name="Antonio M."/>
            <person name="Oren A."/>
            <person name="Chaudhuri R.R."/>
            <person name="La Ragione R."/>
            <person name="Hildebrand F."/>
            <person name="Pallen M.J."/>
        </authorList>
    </citation>
    <scope>NUCLEOTIDE SEQUENCE</scope>
    <source>
        <strain evidence="17">Gambia15-2214</strain>
    </source>
</reference>
<evidence type="ECO:0000256" key="16">
    <source>
        <dbReference type="RuleBase" id="RU004517"/>
    </source>
</evidence>
<dbReference type="InterPro" id="IPR036038">
    <property type="entry name" value="Aminotransferase-like"/>
</dbReference>
<dbReference type="PROSITE" id="PS00770">
    <property type="entry name" value="AA_TRANSFER_CLASS_4"/>
    <property type="match status" value="1"/>
</dbReference>
<evidence type="ECO:0000256" key="10">
    <source>
        <dbReference type="ARBA" id="ARBA00048212"/>
    </source>
</evidence>
<evidence type="ECO:0000256" key="5">
    <source>
        <dbReference type="ARBA" id="ARBA00005072"/>
    </source>
</evidence>
<evidence type="ECO:0000256" key="11">
    <source>
        <dbReference type="ARBA" id="ARBA00048798"/>
    </source>
</evidence>
<reference evidence="17" key="2">
    <citation type="submission" date="2021-04" db="EMBL/GenBank/DDBJ databases">
        <authorList>
            <person name="Gilroy R."/>
        </authorList>
    </citation>
    <scope>NUCLEOTIDE SEQUENCE</scope>
    <source>
        <strain evidence="17">Gambia15-2214</strain>
    </source>
</reference>
<feature type="modified residue" description="N6-(pyridoxal phosphate)lysine" evidence="13">
    <location>
        <position position="206"/>
    </location>
</feature>
<dbReference type="PANTHER" id="PTHR42825:SF7">
    <property type="entry name" value="BRANCHED-CHAIN-AMINO-ACID AMINOTRANSFERASE"/>
    <property type="match status" value="1"/>
</dbReference>
<dbReference type="PIRSF" id="PIRSF006468">
    <property type="entry name" value="BCAT1"/>
    <property type="match status" value="1"/>
</dbReference>
<name>A0A9E2NYH0_9SPIR</name>
<dbReference type="EMBL" id="JAHLFV010000077">
    <property type="protein sequence ID" value="MBU3849602.1"/>
    <property type="molecule type" value="Genomic_DNA"/>
</dbReference>
<comment type="caution">
    <text evidence="17">The sequence shown here is derived from an EMBL/GenBank/DDBJ whole genome shotgun (WGS) entry which is preliminary data.</text>
</comment>
<dbReference type="InterPro" id="IPR018300">
    <property type="entry name" value="Aminotrans_IV_CS"/>
</dbReference>
<dbReference type="AlphaFoldDB" id="A0A9E2NYH0"/>
<dbReference type="GO" id="GO:0009082">
    <property type="term" value="P:branched-chain amino acid biosynthetic process"/>
    <property type="evidence" value="ECO:0007669"/>
    <property type="project" value="UniProtKB-KW"/>
</dbReference>
<comment type="pathway">
    <text evidence="4">Amino-acid biosynthesis; L-valine biosynthesis; L-valine from pyruvate: step 4/4.</text>
</comment>
<keyword evidence="9 15" id="KW-0663">Pyridoxal phosphate</keyword>
<dbReference type="InterPro" id="IPR033939">
    <property type="entry name" value="BCAT_family"/>
</dbReference>
<dbReference type="GO" id="GO:0008652">
    <property type="term" value="P:amino acid biosynthetic process"/>
    <property type="evidence" value="ECO:0007669"/>
    <property type="project" value="UniProtKB-KW"/>
</dbReference>
<dbReference type="EC" id="2.6.1.42" evidence="16"/>
<evidence type="ECO:0000256" key="12">
    <source>
        <dbReference type="ARBA" id="ARBA00049229"/>
    </source>
</evidence>
<dbReference type="SUPFAM" id="SSF56752">
    <property type="entry name" value="D-aminoacid aminotransferase-like PLP-dependent enzymes"/>
    <property type="match status" value="1"/>
</dbReference>
<evidence type="ECO:0000313" key="18">
    <source>
        <dbReference type="Proteomes" id="UP000823914"/>
    </source>
</evidence>
<proteinExistence type="inferred from homology"/>
<keyword evidence="16" id="KW-0100">Branched-chain amino acid biosynthesis</keyword>
<evidence type="ECO:0000256" key="9">
    <source>
        <dbReference type="ARBA" id="ARBA00022898"/>
    </source>
</evidence>
<dbReference type="Proteomes" id="UP000823914">
    <property type="component" value="Unassembled WGS sequence"/>
</dbReference>
<evidence type="ECO:0000256" key="7">
    <source>
        <dbReference type="ARBA" id="ARBA00022576"/>
    </source>
</evidence>
<evidence type="ECO:0000256" key="6">
    <source>
        <dbReference type="ARBA" id="ARBA00009320"/>
    </source>
</evidence>
<evidence type="ECO:0000256" key="1">
    <source>
        <dbReference type="ARBA" id="ARBA00001933"/>
    </source>
</evidence>
<comment type="catalytic activity">
    <reaction evidence="10 16">
        <text>L-valine + 2-oxoglutarate = 3-methyl-2-oxobutanoate + L-glutamate</text>
        <dbReference type="Rhea" id="RHEA:24813"/>
        <dbReference type="ChEBI" id="CHEBI:11851"/>
        <dbReference type="ChEBI" id="CHEBI:16810"/>
        <dbReference type="ChEBI" id="CHEBI:29985"/>
        <dbReference type="ChEBI" id="CHEBI:57762"/>
        <dbReference type="EC" id="2.6.1.42"/>
    </reaction>
</comment>
<sequence>MAFNLEMYPISYLAQYDATTKTWNEKWIEADSIPYKELLHMEENQRQQIFQNRNQLGLPAVSYTSQYGYGVFEGMKAYPRKDGKISIFRPDRNAQRFANSLRGLYCPVFPEELYVKASLEFIRKNAALGYVPEYDAGWEKDNFASASAVYMRPFMNSEAAIGVGISHAPYVIICATTVSSYFKGGNTKAVTTNRIRATPHGTGYIKCASNYVISALAKKEAEDAGYMEVIYLDAQEHKYIQEGSSCNIFFHMKDGTLVTPELGDTILPGITRSSVIDLARQEGVTTEERPISIQEVMSDAVGCFVTGTAAGITPIESITHEGKETVFNNRVPGELGEKLQRILKGTQYGALEDTNNWNVIV</sequence>
<dbReference type="InterPro" id="IPR043131">
    <property type="entry name" value="BCAT-like_N"/>
</dbReference>
<comment type="function">
    <text evidence="2">Acts on leucine, isoleucine and valine.</text>
</comment>
<evidence type="ECO:0000256" key="2">
    <source>
        <dbReference type="ARBA" id="ARBA00003109"/>
    </source>
</evidence>
<dbReference type="Gene3D" id="3.30.470.10">
    <property type="match status" value="1"/>
</dbReference>
<comment type="catalytic activity">
    <reaction evidence="11 16">
        <text>L-isoleucine + 2-oxoglutarate = (S)-3-methyl-2-oxopentanoate + L-glutamate</text>
        <dbReference type="Rhea" id="RHEA:24801"/>
        <dbReference type="ChEBI" id="CHEBI:16810"/>
        <dbReference type="ChEBI" id="CHEBI:29985"/>
        <dbReference type="ChEBI" id="CHEBI:35146"/>
        <dbReference type="ChEBI" id="CHEBI:58045"/>
        <dbReference type="EC" id="2.6.1.42"/>
    </reaction>
</comment>
<organism evidence="17 18">
    <name type="scientific">Candidatus Treponema excrementipullorum</name>
    <dbReference type="NCBI Taxonomy" id="2838768"/>
    <lineage>
        <taxon>Bacteria</taxon>
        <taxon>Pseudomonadati</taxon>
        <taxon>Spirochaetota</taxon>
        <taxon>Spirochaetia</taxon>
        <taxon>Spirochaetales</taxon>
        <taxon>Treponemataceae</taxon>
        <taxon>Treponema</taxon>
    </lineage>
</organism>
<comment type="pathway">
    <text evidence="3">Amino-acid biosynthesis; L-isoleucine biosynthesis; L-isoleucine from 2-oxobutanoate: step 4/4.</text>
</comment>